<dbReference type="STRING" id="398511.BpOF4_00805"/>
<dbReference type="Proteomes" id="UP000001544">
    <property type="component" value="Chromosome"/>
</dbReference>
<sequence length="129" mass="15076">MIQRFIELGEGYSDIYELLELARLNRERIHRLIRLDTTIGNNEKTSLAVVLEPAAPGKLMPIYICREGVTNPDVTPNQRYDLFSEMAEELDLTIHSLSVKDSKQFKEDELYYQYLIGILRMNRYIPPLQ</sequence>
<gene>
    <name evidence="2" type="ordered locus">BpOF4_00805</name>
</gene>
<dbReference type="InterPro" id="IPR055571">
    <property type="entry name" value="DUF7147"/>
</dbReference>
<dbReference type="EMBL" id="CP001878">
    <property type="protein sequence ID" value="ADC48230.1"/>
    <property type="molecule type" value="Genomic_DNA"/>
</dbReference>
<reference evidence="2 3" key="1">
    <citation type="journal article" date="2011" name="Environ. Microbiol.">
        <title>Genome of alkaliphilic Bacillus pseudofirmus OF4 reveals adaptations that support the ability to grow in an external pH range from 7.5 to 11.4.</title>
        <authorList>
            <person name="Janto B."/>
            <person name="Ahmed A."/>
            <person name="Ito M."/>
            <person name="Liu J."/>
            <person name="Hicks D.B."/>
            <person name="Pagni S."/>
            <person name="Fackelmayer O.J."/>
            <person name="Smith T.A."/>
            <person name="Earl J."/>
            <person name="Elbourne L.D."/>
            <person name="Hassan K."/>
            <person name="Paulsen I.T."/>
            <person name="Kolsto A.B."/>
            <person name="Tourasse N.J."/>
            <person name="Ehrlich G.D."/>
            <person name="Boissy R."/>
            <person name="Ivey D.M."/>
            <person name="Li G."/>
            <person name="Xue Y."/>
            <person name="Ma Y."/>
            <person name="Hu F.Z."/>
            <person name="Krulwich T.A."/>
        </authorList>
    </citation>
    <scope>NUCLEOTIDE SEQUENCE [LARGE SCALE GENOMIC DNA]</scope>
    <source>
        <strain evidence="3">ATCC BAA-2126 / JCM 17055 / OF4</strain>
    </source>
</reference>
<name>D3FU28_ALKPO</name>
<evidence type="ECO:0000313" key="3">
    <source>
        <dbReference type="Proteomes" id="UP000001544"/>
    </source>
</evidence>
<dbReference type="Pfam" id="PF23648">
    <property type="entry name" value="DUF7147"/>
    <property type="match status" value="1"/>
</dbReference>
<dbReference type="eggNOG" id="ENOG502ZQ3T">
    <property type="taxonomic scope" value="Bacteria"/>
</dbReference>
<evidence type="ECO:0000259" key="1">
    <source>
        <dbReference type="Pfam" id="PF23648"/>
    </source>
</evidence>
<organism evidence="2 3">
    <name type="scientific">Alkalihalophilus pseudofirmus (strain ATCC BAA-2126 / JCM 17055 / OF4)</name>
    <name type="common">Bacillus pseudofirmus</name>
    <dbReference type="NCBI Taxonomy" id="398511"/>
    <lineage>
        <taxon>Bacteria</taxon>
        <taxon>Bacillati</taxon>
        <taxon>Bacillota</taxon>
        <taxon>Bacilli</taxon>
        <taxon>Bacillales</taxon>
        <taxon>Bacillaceae</taxon>
        <taxon>Alkalihalophilus</taxon>
    </lineage>
</organism>
<protein>
    <recommendedName>
        <fullName evidence="1">DUF7147 domain-containing protein</fullName>
    </recommendedName>
</protein>
<evidence type="ECO:0000313" key="2">
    <source>
        <dbReference type="EMBL" id="ADC48230.1"/>
    </source>
</evidence>
<dbReference type="KEGG" id="bpf:BpOF4_00805"/>
<keyword evidence="3" id="KW-1185">Reference proteome</keyword>
<dbReference type="HOGENOM" id="CLU_159782_0_0_9"/>
<feature type="domain" description="DUF7147" evidence="1">
    <location>
        <begin position="1"/>
        <end position="125"/>
    </location>
</feature>
<dbReference type="RefSeq" id="WP_012959513.1">
    <property type="nucleotide sequence ID" value="NC_013791.2"/>
</dbReference>
<accession>D3FU28</accession>
<dbReference type="AlphaFoldDB" id="D3FU28"/>
<proteinExistence type="predicted"/>